<keyword evidence="2" id="KW-1185">Reference proteome</keyword>
<reference evidence="1" key="1">
    <citation type="journal article" date="2023" name="Mol. Phylogenet. Evol.">
        <title>Genome-scale phylogeny and comparative genomics of the fungal order Sordariales.</title>
        <authorList>
            <person name="Hensen N."/>
            <person name="Bonometti L."/>
            <person name="Westerberg I."/>
            <person name="Brannstrom I.O."/>
            <person name="Guillou S."/>
            <person name="Cros-Aarteil S."/>
            <person name="Calhoun S."/>
            <person name="Haridas S."/>
            <person name="Kuo A."/>
            <person name="Mondo S."/>
            <person name="Pangilinan J."/>
            <person name="Riley R."/>
            <person name="LaButti K."/>
            <person name="Andreopoulos B."/>
            <person name="Lipzen A."/>
            <person name="Chen C."/>
            <person name="Yan M."/>
            <person name="Daum C."/>
            <person name="Ng V."/>
            <person name="Clum A."/>
            <person name="Steindorff A."/>
            <person name="Ohm R.A."/>
            <person name="Martin F."/>
            <person name="Silar P."/>
            <person name="Natvig D.O."/>
            <person name="Lalanne C."/>
            <person name="Gautier V."/>
            <person name="Ament-Velasquez S.L."/>
            <person name="Kruys A."/>
            <person name="Hutchinson M.I."/>
            <person name="Powell A.J."/>
            <person name="Barry K."/>
            <person name="Miller A.N."/>
            <person name="Grigoriev I.V."/>
            <person name="Debuchy R."/>
            <person name="Gladieux P."/>
            <person name="Hiltunen Thoren M."/>
            <person name="Johannesson H."/>
        </authorList>
    </citation>
    <scope>NUCLEOTIDE SEQUENCE</scope>
    <source>
        <strain evidence="1">CBS 103.79</strain>
    </source>
</reference>
<reference evidence="1" key="2">
    <citation type="submission" date="2023-05" db="EMBL/GenBank/DDBJ databases">
        <authorList>
            <consortium name="Lawrence Berkeley National Laboratory"/>
            <person name="Steindorff A."/>
            <person name="Hensen N."/>
            <person name="Bonometti L."/>
            <person name="Westerberg I."/>
            <person name="Brannstrom I.O."/>
            <person name="Guillou S."/>
            <person name="Cros-Aarteil S."/>
            <person name="Calhoun S."/>
            <person name="Haridas S."/>
            <person name="Kuo A."/>
            <person name="Mondo S."/>
            <person name="Pangilinan J."/>
            <person name="Riley R."/>
            <person name="Labutti K."/>
            <person name="Andreopoulos B."/>
            <person name="Lipzen A."/>
            <person name="Chen C."/>
            <person name="Yanf M."/>
            <person name="Daum C."/>
            <person name="Ng V."/>
            <person name="Clum A."/>
            <person name="Ohm R."/>
            <person name="Martin F."/>
            <person name="Silar P."/>
            <person name="Natvig D."/>
            <person name="Lalanne C."/>
            <person name="Gautier V."/>
            <person name="Ament-Velasquez S.L."/>
            <person name="Kruys A."/>
            <person name="Hutchinson M.I."/>
            <person name="Powell A.J."/>
            <person name="Barry K."/>
            <person name="Miller A.N."/>
            <person name="Grigoriev I.V."/>
            <person name="Debuchy R."/>
            <person name="Gladieux P."/>
            <person name="Thoren M.H."/>
            <person name="Johannesson H."/>
        </authorList>
    </citation>
    <scope>NUCLEOTIDE SEQUENCE</scope>
    <source>
        <strain evidence="1">CBS 103.79</strain>
    </source>
</reference>
<evidence type="ECO:0000313" key="2">
    <source>
        <dbReference type="Proteomes" id="UP001303889"/>
    </source>
</evidence>
<gene>
    <name evidence="1" type="ORF">C8A05DRAFT_39023</name>
</gene>
<comment type="caution">
    <text evidence="1">The sequence shown here is derived from an EMBL/GenBank/DDBJ whole genome shotgun (WGS) entry which is preliminary data.</text>
</comment>
<dbReference type="EMBL" id="MU856169">
    <property type="protein sequence ID" value="KAK3897432.1"/>
    <property type="molecule type" value="Genomic_DNA"/>
</dbReference>
<organism evidence="1 2">
    <name type="scientific">Staphylotrichum tortipilum</name>
    <dbReference type="NCBI Taxonomy" id="2831512"/>
    <lineage>
        <taxon>Eukaryota</taxon>
        <taxon>Fungi</taxon>
        <taxon>Dikarya</taxon>
        <taxon>Ascomycota</taxon>
        <taxon>Pezizomycotina</taxon>
        <taxon>Sordariomycetes</taxon>
        <taxon>Sordariomycetidae</taxon>
        <taxon>Sordariales</taxon>
        <taxon>Chaetomiaceae</taxon>
        <taxon>Staphylotrichum</taxon>
    </lineage>
</organism>
<accession>A0AAN6MBP2</accession>
<feature type="non-terminal residue" evidence="1">
    <location>
        <position position="78"/>
    </location>
</feature>
<dbReference type="AlphaFoldDB" id="A0AAN6MBP2"/>
<proteinExistence type="predicted"/>
<dbReference type="Proteomes" id="UP001303889">
    <property type="component" value="Unassembled WGS sequence"/>
</dbReference>
<sequence>MVGYWAEARILGGVVLFDRGASGHEECGEVYFQSDRPNITYRLYALTDEQKQKLFSMFIDTSGLHQDVLPILGDSNNR</sequence>
<protein>
    <submittedName>
        <fullName evidence="1">Uncharacterized protein</fullName>
    </submittedName>
</protein>
<evidence type="ECO:0000313" key="1">
    <source>
        <dbReference type="EMBL" id="KAK3897432.1"/>
    </source>
</evidence>
<name>A0AAN6MBP2_9PEZI</name>